<dbReference type="AlphaFoldDB" id="A0A3B0PJ49"/>
<feature type="non-terminal residue" evidence="1">
    <location>
        <position position="71"/>
    </location>
</feature>
<dbReference type="EMBL" id="LS991951">
    <property type="protein sequence ID" value="SYV97308.1"/>
    <property type="molecule type" value="Genomic_DNA"/>
</dbReference>
<keyword evidence="2" id="KW-1185">Reference proteome</keyword>
<evidence type="ECO:0000313" key="2">
    <source>
        <dbReference type="Proteomes" id="UP000257559"/>
    </source>
</evidence>
<gene>
    <name evidence="1" type="ORF">NCTC10132_00673</name>
</gene>
<name>A0A3B0PJ49_9BACT</name>
<sequence>MYNLENQEQNQNDNEFFKVFEDKNGSTSTFVLEQETIENKIDTTKEVELTKEFSIPPFKTYENKHDLTSTW</sequence>
<protein>
    <submittedName>
        <fullName evidence="1">Uncharacterized protein</fullName>
    </submittedName>
</protein>
<accession>A0A3B0PJ49</accession>
<evidence type="ECO:0000313" key="1">
    <source>
        <dbReference type="EMBL" id="SYV97308.1"/>
    </source>
</evidence>
<proteinExistence type="predicted"/>
<dbReference type="Proteomes" id="UP000257559">
    <property type="component" value="Chromosome"/>
</dbReference>
<reference evidence="2" key="1">
    <citation type="submission" date="2018-06" db="EMBL/GenBank/DDBJ databases">
        <authorList>
            <consortium name="Pathogen Informatics"/>
        </authorList>
    </citation>
    <scope>NUCLEOTIDE SEQUENCE [LARGE SCALE GENOMIC DNA]</scope>
    <source>
        <strain evidence="2">NCTC10132</strain>
    </source>
</reference>
<dbReference type="KEGG" id="medw:NCTC10132_00673"/>
<organism evidence="1 2">
    <name type="scientific">Mycoplasmopsis edwardii</name>
    <dbReference type="NCBI Taxonomy" id="53558"/>
    <lineage>
        <taxon>Bacteria</taxon>
        <taxon>Bacillati</taxon>
        <taxon>Mycoplasmatota</taxon>
        <taxon>Mycoplasmoidales</taxon>
        <taxon>Metamycoplasmataceae</taxon>
        <taxon>Mycoplasmopsis</taxon>
    </lineage>
</organism>